<dbReference type="GO" id="GO:0016042">
    <property type="term" value="P:lipid catabolic process"/>
    <property type="evidence" value="ECO:0007669"/>
    <property type="project" value="InterPro"/>
</dbReference>
<protein>
    <submittedName>
        <fullName evidence="1">Putative inactive lipase</fullName>
    </submittedName>
</protein>
<proteinExistence type="predicted"/>
<evidence type="ECO:0000313" key="2">
    <source>
        <dbReference type="Proteomes" id="UP000438448"/>
    </source>
</evidence>
<dbReference type="PANTHER" id="PTHR34853:SF1">
    <property type="entry name" value="LIPASE 5"/>
    <property type="match status" value="1"/>
</dbReference>
<evidence type="ECO:0000313" key="1">
    <source>
        <dbReference type="EMBL" id="MQY23012.1"/>
    </source>
</evidence>
<dbReference type="SUPFAM" id="SSF53474">
    <property type="entry name" value="alpha/beta-Hydrolases"/>
    <property type="match status" value="1"/>
</dbReference>
<keyword evidence="2" id="KW-1185">Reference proteome</keyword>
<comment type="caution">
    <text evidence="1">The sequence shown here is derived from an EMBL/GenBank/DDBJ whole genome shotgun (WGS) entry which is preliminary data.</text>
</comment>
<dbReference type="InterPro" id="IPR029058">
    <property type="entry name" value="AB_hydrolase_fold"/>
</dbReference>
<dbReference type="Gene3D" id="3.40.50.1820">
    <property type="entry name" value="alpha/beta hydrolase"/>
    <property type="match status" value="1"/>
</dbReference>
<dbReference type="Gene3D" id="1.10.260.130">
    <property type="match status" value="1"/>
</dbReference>
<dbReference type="Proteomes" id="UP000438448">
    <property type="component" value="Unassembled WGS sequence"/>
</dbReference>
<name>A0A7K0DCG9_9NOCA</name>
<dbReference type="EMBL" id="WEGK01000016">
    <property type="protein sequence ID" value="MQY23012.1"/>
    <property type="molecule type" value="Genomic_DNA"/>
</dbReference>
<dbReference type="PANTHER" id="PTHR34853">
    <property type="match status" value="1"/>
</dbReference>
<dbReference type="RefSeq" id="WP_153414806.1">
    <property type="nucleotide sequence ID" value="NZ_WEGK01000016.1"/>
</dbReference>
<dbReference type="Pfam" id="PF03583">
    <property type="entry name" value="LIP"/>
    <property type="match status" value="1"/>
</dbReference>
<dbReference type="OrthoDB" id="9798122at2"/>
<dbReference type="InterPro" id="IPR005152">
    <property type="entry name" value="Lipase_secreted"/>
</dbReference>
<sequence>MIDTKILEKHTAAALSDAEFYTPPPVESSRGPGEILRLRPVRVPGVAGAGPAWQVLFVSRDTLGAPIPVSGTVIATEVPDEAPLLVYYPSFHGLGGPAPSQRLAAGNEPDTVQIGAALARGWHVAIPDGEGLGVLGQGPHTVLAGHAAGQIMLDLGRAAARIPALHASDAPVACWGCADGGRAAIAAGGLQRDYAPEMNVCAVAAGAVVTDLRRMLRVFDEGAWPALGLAAVLGLSRAYRHLSLRHVFATSARSLLAEVEQASVGVLCERYQHALATWCDRDVVEDPMWQYVFAHERADTRLPGVRVHLYHGSRDAIVPASMGRALAEDYRARGVQVSWREYDADHFRTRVEAIGEVLDFLAAEAGLRALAPAGTGGTVHP</sequence>
<gene>
    <name evidence="1" type="ORF">NRB20_61370</name>
</gene>
<dbReference type="AlphaFoldDB" id="A0A7K0DCG9"/>
<accession>A0A7K0DCG9</accession>
<dbReference type="PIRSF" id="PIRSF029171">
    <property type="entry name" value="Esterase_LipA"/>
    <property type="match status" value="1"/>
</dbReference>
<organism evidence="1 2">
    <name type="scientific">Nocardia macrotermitis</name>
    <dbReference type="NCBI Taxonomy" id="2585198"/>
    <lineage>
        <taxon>Bacteria</taxon>
        <taxon>Bacillati</taxon>
        <taxon>Actinomycetota</taxon>
        <taxon>Actinomycetes</taxon>
        <taxon>Mycobacteriales</taxon>
        <taxon>Nocardiaceae</taxon>
        <taxon>Nocardia</taxon>
    </lineage>
</organism>
<dbReference type="GO" id="GO:0004806">
    <property type="term" value="F:triacylglycerol lipase activity"/>
    <property type="evidence" value="ECO:0007669"/>
    <property type="project" value="InterPro"/>
</dbReference>
<reference evidence="1 2" key="1">
    <citation type="submission" date="2019-10" db="EMBL/GenBank/DDBJ databases">
        <title>Nocardia macrotermitis sp. nov. and Nocardia aurantia sp. nov., isolated from the gut of fungus growing-termite Macrotermes natalensis.</title>
        <authorList>
            <person name="Benndorf R."/>
            <person name="Schwitalla J."/>
            <person name="Martin K."/>
            <person name="De Beer W."/>
            <person name="Kaster A.-K."/>
            <person name="Vollmers J."/>
            <person name="Poulsen M."/>
            <person name="Beemelmanns C."/>
        </authorList>
    </citation>
    <scope>NUCLEOTIDE SEQUENCE [LARGE SCALE GENOMIC DNA]</scope>
    <source>
        <strain evidence="1 2">RB20</strain>
    </source>
</reference>